<evidence type="ECO:0008006" key="3">
    <source>
        <dbReference type="Google" id="ProtNLM"/>
    </source>
</evidence>
<dbReference type="RefSeq" id="WP_156136542.1">
    <property type="nucleotide sequence ID" value="NZ_BSSZ01000001.1"/>
</dbReference>
<reference evidence="1 2" key="1">
    <citation type="submission" date="2015-01" db="EMBL/GenBank/DDBJ databases">
        <title>Genome Assembly of Bacillus badius MTCC 1458.</title>
        <authorList>
            <person name="Verma A."/>
            <person name="Khatri I."/>
            <person name="Mual P."/>
            <person name="Subramanian S."/>
            <person name="Krishnamurthi S."/>
        </authorList>
    </citation>
    <scope>NUCLEOTIDE SEQUENCE [LARGE SCALE GENOMIC DNA]</scope>
    <source>
        <strain evidence="1 2">MTCC 1458</strain>
    </source>
</reference>
<keyword evidence="2" id="KW-1185">Reference proteome</keyword>
<protein>
    <recommendedName>
        <fullName evidence="3">Phage protein</fullName>
    </recommendedName>
</protein>
<dbReference type="GeneID" id="92779051"/>
<evidence type="ECO:0000313" key="1">
    <source>
        <dbReference type="EMBL" id="KIL78645.1"/>
    </source>
</evidence>
<sequence length="57" mass="6828">MPANEFELSLAALLYYHVYEKELPVRDYRKQDIQYIIQKLHHKIDTGRDELESGVIH</sequence>
<dbReference type="EMBL" id="JXLP01000009">
    <property type="protein sequence ID" value="KIL78645.1"/>
    <property type="molecule type" value="Genomic_DNA"/>
</dbReference>
<comment type="caution">
    <text evidence="1">The sequence shown here is derived from an EMBL/GenBank/DDBJ whole genome shotgun (WGS) entry which is preliminary data.</text>
</comment>
<organism evidence="1 2">
    <name type="scientific">Bacillus badius</name>
    <dbReference type="NCBI Taxonomy" id="1455"/>
    <lineage>
        <taxon>Bacteria</taxon>
        <taxon>Bacillati</taxon>
        <taxon>Bacillota</taxon>
        <taxon>Bacilli</taxon>
        <taxon>Bacillales</taxon>
        <taxon>Bacillaceae</taxon>
        <taxon>Pseudobacillus</taxon>
    </lineage>
</organism>
<dbReference type="Proteomes" id="UP000031982">
    <property type="component" value="Unassembled WGS sequence"/>
</dbReference>
<proteinExistence type="predicted"/>
<evidence type="ECO:0000313" key="2">
    <source>
        <dbReference type="Proteomes" id="UP000031982"/>
    </source>
</evidence>
<accession>A0ABR5AVL6</accession>
<gene>
    <name evidence="1" type="ORF">SD77_4325</name>
</gene>
<name>A0ABR5AVL6_BACBA</name>